<dbReference type="Pfam" id="PF02861">
    <property type="entry name" value="Clp_N"/>
    <property type="match status" value="1"/>
</dbReference>
<dbReference type="Proteomes" id="UP000215199">
    <property type="component" value="Unassembled WGS sequence"/>
</dbReference>
<dbReference type="InterPro" id="IPR004176">
    <property type="entry name" value="Clp_R_N"/>
</dbReference>
<protein>
    <recommendedName>
        <fullName evidence="3">Clp R domain-containing protein</fullName>
    </recommendedName>
</protein>
<proteinExistence type="predicted"/>
<gene>
    <name evidence="4" type="ORF">CF165_08465</name>
</gene>
<feature type="compositionally biased region" description="Basic and acidic residues" evidence="2">
    <location>
        <begin position="11"/>
        <end position="25"/>
    </location>
</feature>
<comment type="caution">
    <text evidence="4">The sequence shown here is derived from an EMBL/GenBank/DDBJ whole genome shotgun (WGS) entry which is preliminary data.</text>
</comment>
<reference evidence="5" key="1">
    <citation type="submission" date="2017-07" db="EMBL/GenBank/DDBJ databases">
        <title>Comparative genome mining reveals phylogenetic distribution patterns of secondary metabolites in Amycolatopsis.</title>
        <authorList>
            <person name="Adamek M."/>
            <person name="Alanjary M."/>
            <person name="Sales-Ortells H."/>
            <person name="Goodfellow M."/>
            <person name="Bull A.T."/>
            <person name="Kalinowski J."/>
            <person name="Ziemert N."/>
        </authorList>
    </citation>
    <scope>NUCLEOTIDE SEQUENCE [LARGE SCALE GENOMIC DNA]</scope>
    <source>
        <strain evidence="5">H5</strain>
    </source>
</reference>
<evidence type="ECO:0000256" key="1">
    <source>
        <dbReference type="PROSITE-ProRule" id="PRU01251"/>
    </source>
</evidence>
<keyword evidence="1" id="KW-0677">Repeat</keyword>
<accession>A0A229TEW0</accession>
<keyword evidence="5" id="KW-1185">Reference proteome</keyword>
<evidence type="ECO:0000259" key="3">
    <source>
        <dbReference type="PROSITE" id="PS51903"/>
    </source>
</evidence>
<sequence length="224" mass="24226">MELAGHRGPARRHEADRPPEARPPEQRPVVKRAFDDDARRIVGRAQQQARALGHRGIGCEHLLFAVAESADPAGAVLREHGLTPAHVSEQTRRLLSGTATVFDTLDGDALATLGIDLQTVRRTVEATFGPEALRPVRPSPRRRWYRRRPRRPGGHLPVTGRAQRCLDAAAHEAKRAGSTAVDATTLAVAVVTADGGLVPRIVRSTGVPAEALRTAILRRARHAG</sequence>
<dbReference type="AlphaFoldDB" id="A0A229TEW0"/>
<feature type="domain" description="Clp R" evidence="3">
    <location>
        <begin position="30"/>
        <end position="223"/>
    </location>
</feature>
<evidence type="ECO:0000313" key="5">
    <source>
        <dbReference type="Proteomes" id="UP000215199"/>
    </source>
</evidence>
<dbReference type="EMBL" id="NMUL01000007">
    <property type="protein sequence ID" value="OXM69540.1"/>
    <property type="molecule type" value="Genomic_DNA"/>
</dbReference>
<evidence type="ECO:0000313" key="4">
    <source>
        <dbReference type="EMBL" id="OXM69540.1"/>
    </source>
</evidence>
<name>A0A229TEW0_9PSEU</name>
<feature type="region of interest" description="Disordered" evidence="2">
    <location>
        <begin position="1"/>
        <end position="26"/>
    </location>
</feature>
<dbReference type="Gene3D" id="1.10.1780.10">
    <property type="entry name" value="Clp, N-terminal domain"/>
    <property type="match status" value="2"/>
</dbReference>
<dbReference type="SUPFAM" id="SSF81923">
    <property type="entry name" value="Double Clp-N motif"/>
    <property type="match status" value="2"/>
</dbReference>
<organism evidence="4 5">
    <name type="scientific">Amycolatopsis vastitatis</name>
    <dbReference type="NCBI Taxonomy" id="1905142"/>
    <lineage>
        <taxon>Bacteria</taxon>
        <taxon>Bacillati</taxon>
        <taxon>Actinomycetota</taxon>
        <taxon>Actinomycetes</taxon>
        <taxon>Pseudonocardiales</taxon>
        <taxon>Pseudonocardiaceae</taxon>
        <taxon>Amycolatopsis</taxon>
    </lineage>
</organism>
<dbReference type="InterPro" id="IPR036628">
    <property type="entry name" value="Clp_N_dom_sf"/>
</dbReference>
<evidence type="ECO:0000256" key="2">
    <source>
        <dbReference type="SAM" id="MobiDB-lite"/>
    </source>
</evidence>
<dbReference type="PROSITE" id="PS51903">
    <property type="entry name" value="CLP_R"/>
    <property type="match status" value="1"/>
</dbReference>